<accession>G8A2G7</accession>
<dbReference type="AlphaFoldDB" id="G8A2G7"/>
<organism evidence="2">
    <name type="scientific">Medicago truncatula</name>
    <name type="common">Barrel medic</name>
    <name type="synonym">Medicago tribuloides</name>
    <dbReference type="NCBI Taxonomy" id="3880"/>
    <lineage>
        <taxon>Eukaryota</taxon>
        <taxon>Viridiplantae</taxon>
        <taxon>Streptophyta</taxon>
        <taxon>Embryophyta</taxon>
        <taxon>Tracheophyta</taxon>
        <taxon>Spermatophyta</taxon>
        <taxon>Magnoliopsida</taxon>
        <taxon>eudicotyledons</taxon>
        <taxon>Gunneridae</taxon>
        <taxon>Pentapetalae</taxon>
        <taxon>rosids</taxon>
        <taxon>fabids</taxon>
        <taxon>Fabales</taxon>
        <taxon>Fabaceae</taxon>
        <taxon>Papilionoideae</taxon>
        <taxon>50 kb inversion clade</taxon>
        <taxon>NPAAA clade</taxon>
        <taxon>Hologalegina</taxon>
        <taxon>IRL clade</taxon>
        <taxon>Trifolieae</taxon>
        <taxon>Medicago</taxon>
    </lineage>
</organism>
<reference evidence="1 3" key="2">
    <citation type="journal article" date="2014" name="BMC Genomics">
        <title>An improved genome release (version Mt4.0) for the model legume Medicago truncatula.</title>
        <authorList>
            <person name="Tang H."/>
            <person name="Krishnakumar V."/>
            <person name="Bidwell S."/>
            <person name="Rosen B."/>
            <person name="Chan A."/>
            <person name="Zhou S."/>
            <person name="Gentzbittel L."/>
            <person name="Childs K.L."/>
            <person name="Yandell M."/>
            <person name="Gundlach H."/>
            <person name="Mayer K.F."/>
            <person name="Schwartz D.C."/>
            <person name="Town C.D."/>
        </authorList>
    </citation>
    <scope>GENOME REANNOTATION</scope>
    <source>
        <strain evidence="1">A17</strain>
        <strain evidence="2 3">cv. Jemalong A17</strain>
    </source>
</reference>
<dbReference type="PaxDb" id="3880-AES85655"/>
<dbReference type="HOGENOM" id="CLU_2945170_0_0_1"/>
<evidence type="ECO:0000313" key="3">
    <source>
        <dbReference type="Proteomes" id="UP000002051"/>
    </source>
</evidence>
<evidence type="ECO:0000313" key="2">
    <source>
        <dbReference type="EnsemblPlants" id="KEH34999"/>
    </source>
</evidence>
<gene>
    <name evidence="1" type="ordered locus">MTR_3g075280</name>
</gene>
<protein>
    <submittedName>
        <fullName evidence="1 2">Uncharacterized protein</fullName>
    </submittedName>
</protein>
<reference evidence="2" key="3">
    <citation type="submission" date="2015-04" db="UniProtKB">
        <authorList>
            <consortium name="EnsemblPlants"/>
        </authorList>
    </citation>
    <scope>IDENTIFICATION</scope>
    <source>
        <strain evidence="2">cv. Jemalong A17</strain>
    </source>
</reference>
<proteinExistence type="predicted"/>
<dbReference type="EnsemblPlants" id="KEH34999">
    <property type="protein sequence ID" value="KEH34999"/>
    <property type="gene ID" value="MTR_3g075280"/>
</dbReference>
<dbReference type="Proteomes" id="UP000002051">
    <property type="component" value="Chromosome 3"/>
</dbReference>
<reference evidence="1 3" key="1">
    <citation type="journal article" date="2011" name="Nature">
        <title>The Medicago genome provides insight into the evolution of rhizobial symbioses.</title>
        <authorList>
            <person name="Young N.D."/>
            <person name="Debelle F."/>
            <person name="Oldroyd G.E."/>
            <person name="Geurts R."/>
            <person name="Cannon S.B."/>
            <person name="Udvardi M.K."/>
            <person name="Benedito V.A."/>
            <person name="Mayer K.F."/>
            <person name="Gouzy J."/>
            <person name="Schoof H."/>
            <person name="Van de Peer Y."/>
            <person name="Proost S."/>
            <person name="Cook D.R."/>
            <person name="Meyers B.C."/>
            <person name="Spannagl M."/>
            <person name="Cheung F."/>
            <person name="De Mita S."/>
            <person name="Krishnakumar V."/>
            <person name="Gundlach H."/>
            <person name="Zhou S."/>
            <person name="Mudge J."/>
            <person name="Bharti A.K."/>
            <person name="Murray J.D."/>
            <person name="Naoumkina M.A."/>
            <person name="Rosen B."/>
            <person name="Silverstein K.A."/>
            <person name="Tang H."/>
            <person name="Rombauts S."/>
            <person name="Zhao P.X."/>
            <person name="Zhou P."/>
            <person name="Barbe V."/>
            <person name="Bardou P."/>
            <person name="Bechner M."/>
            <person name="Bellec A."/>
            <person name="Berger A."/>
            <person name="Berges H."/>
            <person name="Bidwell S."/>
            <person name="Bisseling T."/>
            <person name="Choisne N."/>
            <person name="Couloux A."/>
            <person name="Denny R."/>
            <person name="Deshpande S."/>
            <person name="Dai X."/>
            <person name="Doyle J.J."/>
            <person name="Dudez A.M."/>
            <person name="Farmer A.D."/>
            <person name="Fouteau S."/>
            <person name="Franken C."/>
            <person name="Gibelin C."/>
            <person name="Gish J."/>
            <person name="Goldstein S."/>
            <person name="Gonzalez A.J."/>
            <person name="Green P.J."/>
            <person name="Hallab A."/>
            <person name="Hartog M."/>
            <person name="Hua A."/>
            <person name="Humphray S.J."/>
            <person name="Jeong D.H."/>
            <person name="Jing Y."/>
            <person name="Jocker A."/>
            <person name="Kenton S.M."/>
            <person name="Kim D.J."/>
            <person name="Klee K."/>
            <person name="Lai H."/>
            <person name="Lang C."/>
            <person name="Lin S."/>
            <person name="Macmil S.L."/>
            <person name="Magdelenat G."/>
            <person name="Matthews L."/>
            <person name="McCorrison J."/>
            <person name="Monaghan E.L."/>
            <person name="Mun J.H."/>
            <person name="Najar F.Z."/>
            <person name="Nicholson C."/>
            <person name="Noirot C."/>
            <person name="O'Bleness M."/>
            <person name="Paule C.R."/>
            <person name="Poulain J."/>
            <person name="Prion F."/>
            <person name="Qin B."/>
            <person name="Qu C."/>
            <person name="Retzel E.F."/>
            <person name="Riddle C."/>
            <person name="Sallet E."/>
            <person name="Samain S."/>
            <person name="Samson N."/>
            <person name="Sanders I."/>
            <person name="Saurat O."/>
            <person name="Scarpelli C."/>
            <person name="Schiex T."/>
            <person name="Segurens B."/>
            <person name="Severin A.J."/>
            <person name="Sherrier D.J."/>
            <person name="Shi R."/>
            <person name="Sims S."/>
            <person name="Singer S.R."/>
            <person name="Sinharoy S."/>
            <person name="Sterck L."/>
            <person name="Viollet A."/>
            <person name="Wang B.B."/>
            <person name="Wang K."/>
            <person name="Wang M."/>
            <person name="Wang X."/>
            <person name="Warfsmann J."/>
            <person name="Weissenbach J."/>
            <person name="White D.D."/>
            <person name="White J.D."/>
            <person name="Wiley G.B."/>
            <person name="Wincker P."/>
            <person name="Xing Y."/>
            <person name="Yang L."/>
            <person name="Yao Z."/>
            <person name="Ying F."/>
            <person name="Zhai J."/>
            <person name="Zhou L."/>
            <person name="Zuber A."/>
            <person name="Denarie J."/>
            <person name="Dixon R.A."/>
            <person name="May G.D."/>
            <person name="Schwartz D.C."/>
            <person name="Rogers J."/>
            <person name="Quetier F."/>
            <person name="Town C.D."/>
            <person name="Roe B.A."/>
        </authorList>
    </citation>
    <scope>NUCLEOTIDE SEQUENCE [LARGE SCALE GENOMIC DNA]</scope>
    <source>
        <strain evidence="1">A17</strain>
        <strain evidence="2 3">cv. Jemalong A17</strain>
    </source>
</reference>
<keyword evidence="3" id="KW-1185">Reference proteome</keyword>
<dbReference type="EMBL" id="CM001219">
    <property type="protein sequence ID" value="KEH34999.1"/>
    <property type="molecule type" value="Genomic_DNA"/>
</dbReference>
<sequence length="60" mass="6698">MMTIEIFEKIEGLEMVPAEKLVRVADRAEEESERVVFNVQAAQDRPCEIGGPTLLIKIGP</sequence>
<evidence type="ECO:0000313" key="1">
    <source>
        <dbReference type="EMBL" id="KEH34999.1"/>
    </source>
</evidence>
<name>G8A2G7_MEDTR</name>